<feature type="region of interest" description="Disordered" evidence="1">
    <location>
        <begin position="197"/>
        <end position="248"/>
    </location>
</feature>
<protein>
    <recommendedName>
        <fullName evidence="2">Macro domain-containing protein</fullName>
    </recommendedName>
</protein>
<dbReference type="PANTHER" id="PTHR12521">
    <property type="entry name" value="PROTEIN C6ORF130"/>
    <property type="match status" value="1"/>
</dbReference>
<sequence length="248" mass="27286">MKVEQDDNTTIADLVREASATTSSSSSTTELLINNNNTTVSSSEHANSSSSSKSYSFSEKFGDLFSDENTDSLCHCVSEDLAMSKGIALIFKNKYGRVDELRKQNAKTGGLAVLHVPEDNRYIYYLVTKPKYFLKPTYDTLLSSLKCMKQHAIEHNVTRISMPLIGCGLDRLLWPRVRNLLDETFGDLEMHLTVYKLDNNDSSNNSGKSRNKGNGGGGNKKGGRGGGQKRGNNSQSSGYHQRGGKKTK</sequence>
<dbReference type="AlphaFoldDB" id="A0AA88H6H2"/>
<reference evidence="3 4" key="1">
    <citation type="journal article" date="2018" name="BMC Genomics">
        <title>The genome of Naegleria lovaniensis, the basis for a comparative approach to unravel pathogenicity factors of the human pathogenic amoeba N. fowleri.</title>
        <authorList>
            <person name="Liechti N."/>
            <person name="Schurch N."/>
            <person name="Bruggmann R."/>
            <person name="Wittwer M."/>
        </authorList>
    </citation>
    <scope>NUCLEOTIDE SEQUENCE [LARGE SCALE GENOMIC DNA]</scope>
    <source>
        <strain evidence="3 4">ATCC 30569</strain>
    </source>
</reference>
<feature type="domain" description="Macro" evidence="2">
    <location>
        <begin position="44"/>
        <end position="203"/>
    </location>
</feature>
<comment type="caution">
    <text evidence="3">The sequence shown here is derived from an EMBL/GenBank/DDBJ whole genome shotgun (WGS) entry which is preliminary data.</text>
</comment>
<evidence type="ECO:0000313" key="3">
    <source>
        <dbReference type="EMBL" id="KAG2393536.1"/>
    </source>
</evidence>
<evidence type="ECO:0000256" key="1">
    <source>
        <dbReference type="SAM" id="MobiDB-lite"/>
    </source>
</evidence>
<dbReference type="GO" id="GO:0140291">
    <property type="term" value="P:peptidyl-glutamate ADP-deribosylation"/>
    <property type="evidence" value="ECO:0007669"/>
    <property type="project" value="TreeGrafter"/>
</dbReference>
<feature type="region of interest" description="Disordered" evidence="1">
    <location>
        <begin position="1"/>
        <end position="31"/>
    </location>
</feature>
<accession>A0AA88H6H2</accession>
<keyword evidence="4" id="KW-1185">Reference proteome</keyword>
<dbReference type="RefSeq" id="XP_044555430.1">
    <property type="nucleotide sequence ID" value="XM_044696997.1"/>
</dbReference>
<dbReference type="Gene3D" id="3.40.220.10">
    <property type="entry name" value="Leucine Aminopeptidase, subunit E, domain 1"/>
    <property type="match status" value="1"/>
</dbReference>
<dbReference type="InterPro" id="IPR050892">
    <property type="entry name" value="ADP-ribose_metab_enzymes"/>
</dbReference>
<name>A0AA88H6H2_NAELO</name>
<dbReference type="GeneID" id="68099521"/>
<feature type="compositionally biased region" description="Gly residues" evidence="1">
    <location>
        <begin position="213"/>
        <end position="229"/>
    </location>
</feature>
<evidence type="ECO:0000313" key="4">
    <source>
        <dbReference type="Proteomes" id="UP000816034"/>
    </source>
</evidence>
<evidence type="ECO:0000259" key="2">
    <source>
        <dbReference type="PROSITE" id="PS51154"/>
    </source>
</evidence>
<gene>
    <name evidence="3" type="ORF">C9374_007067</name>
</gene>
<dbReference type="Proteomes" id="UP000816034">
    <property type="component" value="Unassembled WGS sequence"/>
</dbReference>
<dbReference type="InterPro" id="IPR002589">
    <property type="entry name" value="Macro_dom"/>
</dbReference>
<dbReference type="SUPFAM" id="SSF52949">
    <property type="entry name" value="Macro domain-like"/>
    <property type="match status" value="1"/>
</dbReference>
<dbReference type="InterPro" id="IPR043472">
    <property type="entry name" value="Macro_dom-like"/>
</dbReference>
<proteinExistence type="predicted"/>
<organism evidence="3 4">
    <name type="scientific">Naegleria lovaniensis</name>
    <name type="common">Amoeba</name>
    <dbReference type="NCBI Taxonomy" id="51637"/>
    <lineage>
        <taxon>Eukaryota</taxon>
        <taxon>Discoba</taxon>
        <taxon>Heterolobosea</taxon>
        <taxon>Tetramitia</taxon>
        <taxon>Eutetramitia</taxon>
        <taxon>Vahlkampfiidae</taxon>
        <taxon>Naegleria</taxon>
    </lineage>
</organism>
<dbReference type="CDD" id="cd02901">
    <property type="entry name" value="Macro_Poa1p-like"/>
    <property type="match status" value="1"/>
</dbReference>
<dbReference type="PANTHER" id="PTHR12521:SF0">
    <property type="entry name" value="ADP-RIBOSE GLYCOHYDROLASE OARD1"/>
    <property type="match status" value="1"/>
</dbReference>
<feature type="compositionally biased region" description="Low complexity" evidence="1">
    <location>
        <begin position="17"/>
        <end position="31"/>
    </location>
</feature>
<dbReference type="PROSITE" id="PS51154">
    <property type="entry name" value="MACRO"/>
    <property type="match status" value="1"/>
</dbReference>
<dbReference type="EMBL" id="PYSW02000002">
    <property type="protein sequence ID" value="KAG2393536.1"/>
    <property type="molecule type" value="Genomic_DNA"/>
</dbReference>